<gene>
    <name evidence="1" type="primary">CPSF30</name>
    <name evidence="1" type="ORF">CK203_026883</name>
</gene>
<name>A0A438INY6_VITVI</name>
<comment type="caution">
    <text evidence="1">The sequence shown here is derived from an EMBL/GenBank/DDBJ whole genome shotgun (WGS) entry which is preliminary data.</text>
</comment>
<evidence type="ECO:0000313" key="2">
    <source>
        <dbReference type="Proteomes" id="UP000288805"/>
    </source>
</evidence>
<reference evidence="1 2" key="1">
    <citation type="journal article" date="2018" name="PLoS Genet.">
        <title>Population sequencing reveals clonal diversity and ancestral inbreeding in the grapevine cultivar Chardonnay.</title>
        <authorList>
            <person name="Roach M.J."/>
            <person name="Johnson D.L."/>
            <person name="Bohlmann J."/>
            <person name="van Vuuren H.J."/>
            <person name="Jones S.J."/>
            <person name="Pretorius I.S."/>
            <person name="Schmidt S.A."/>
            <person name="Borneman A.R."/>
        </authorList>
    </citation>
    <scope>NUCLEOTIDE SEQUENCE [LARGE SCALE GENOMIC DNA]</scope>
    <source>
        <strain evidence="2">cv. Chardonnay</strain>
        <tissue evidence="1">Leaf</tissue>
    </source>
</reference>
<dbReference type="PANTHER" id="PTHR33116:SF78">
    <property type="entry name" value="OS12G0587133 PROTEIN"/>
    <property type="match status" value="1"/>
</dbReference>
<protein>
    <submittedName>
        <fullName evidence="1">30-kDa cleavage and polyadenylation specificity factor 30</fullName>
    </submittedName>
</protein>
<sequence>MPKIVAKRLEKLQRDFLWGGGSLERKVHLINWEVVCTQKEKGGLSIRKIDPWNKALLGRIWVQTKEARGTYGVGVWKEIMKEAKWCWDSIKFKVGKGTRVKFWTDQWDFRISSEEDSVLWKGGGHGIFGVKDAYNVLVVPNACAFPTKCIWVDKISRDCQELEPSIGEQLASLLYLEPDSELMEMSE</sequence>
<proteinExistence type="predicted"/>
<dbReference type="PANTHER" id="PTHR33116">
    <property type="entry name" value="REVERSE TRANSCRIPTASE ZINC-BINDING DOMAIN-CONTAINING PROTEIN-RELATED-RELATED"/>
    <property type="match status" value="1"/>
</dbReference>
<dbReference type="Proteomes" id="UP000288805">
    <property type="component" value="Unassembled WGS sequence"/>
</dbReference>
<evidence type="ECO:0000313" key="1">
    <source>
        <dbReference type="EMBL" id="RVW98391.1"/>
    </source>
</evidence>
<dbReference type="EMBL" id="QGNW01000093">
    <property type="protein sequence ID" value="RVW98391.1"/>
    <property type="molecule type" value="Genomic_DNA"/>
</dbReference>
<dbReference type="AlphaFoldDB" id="A0A438INY6"/>
<organism evidence="1 2">
    <name type="scientific">Vitis vinifera</name>
    <name type="common">Grape</name>
    <dbReference type="NCBI Taxonomy" id="29760"/>
    <lineage>
        <taxon>Eukaryota</taxon>
        <taxon>Viridiplantae</taxon>
        <taxon>Streptophyta</taxon>
        <taxon>Embryophyta</taxon>
        <taxon>Tracheophyta</taxon>
        <taxon>Spermatophyta</taxon>
        <taxon>Magnoliopsida</taxon>
        <taxon>eudicotyledons</taxon>
        <taxon>Gunneridae</taxon>
        <taxon>Pentapetalae</taxon>
        <taxon>rosids</taxon>
        <taxon>Vitales</taxon>
        <taxon>Vitaceae</taxon>
        <taxon>Viteae</taxon>
        <taxon>Vitis</taxon>
    </lineage>
</organism>
<accession>A0A438INY6</accession>